<comment type="similarity">
    <text evidence="2">Belongs to the GTP cyclohydrolase II family.</text>
</comment>
<name>A0A0L0H8Q0_SPIPD</name>
<dbReference type="GO" id="GO:0009231">
    <property type="term" value="P:riboflavin biosynthetic process"/>
    <property type="evidence" value="ECO:0007669"/>
    <property type="project" value="UniProtKB-KW"/>
</dbReference>
<dbReference type="SUPFAM" id="SSF142695">
    <property type="entry name" value="RibA-like"/>
    <property type="match status" value="1"/>
</dbReference>
<keyword evidence="7" id="KW-0342">GTP-binding</keyword>
<organism evidence="11 12">
    <name type="scientific">Spizellomyces punctatus (strain DAOM BR117)</name>
    <dbReference type="NCBI Taxonomy" id="645134"/>
    <lineage>
        <taxon>Eukaryota</taxon>
        <taxon>Fungi</taxon>
        <taxon>Fungi incertae sedis</taxon>
        <taxon>Chytridiomycota</taxon>
        <taxon>Chytridiomycota incertae sedis</taxon>
        <taxon>Chytridiomycetes</taxon>
        <taxon>Spizellomycetales</taxon>
        <taxon>Spizellomycetaceae</taxon>
        <taxon>Spizellomyces</taxon>
    </lineage>
</organism>
<evidence type="ECO:0000313" key="12">
    <source>
        <dbReference type="Proteomes" id="UP000053201"/>
    </source>
</evidence>
<dbReference type="Gene3D" id="3.40.50.10990">
    <property type="entry name" value="GTP cyclohydrolase II"/>
    <property type="match status" value="1"/>
</dbReference>
<evidence type="ECO:0000256" key="6">
    <source>
        <dbReference type="ARBA" id="ARBA00022801"/>
    </source>
</evidence>
<protein>
    <recommendedName>
        <fullName evidence="3">GTP cyclohydrolase II</fullName>
        <ecNumber evidence="3">3.5.4.25</ecNumber>
    </recommendedName>
</protein>
<dbReference type="InterPro" id="IPR036144">
    <property type="entry name" value="RibA-like_sf"/>
</dbReference>
<feature type="compositionally biased region" description="Basic and acidic residues" evidence="9">
    <location>
        <begin position="145"/>
        <end position="154"/>
    </location>
</feature>
<evidence type="ECO:0000313" key="11">
    <source>
        <dbReference type="EMBL" id="KNC97309.1"/>
    </source>
</evidence>
<keyword evidence="6 11" id="KW-0378">Hydrolase</keyword>
<feature type="region of interest" description="Disordered" evidence="9">
    <location>
        <begin position="130"/>
        <end position="165"/>
    </location>
</feature>
<dbReference type="RefSeq" id="XP_016605349.1">
    <property type="nucleotide sequence ID" value="XM_016755402.1"/>
</dbReference>
<dbReference type="FunCoup" id="A0A0L0H8Q0">
    <property type="interactions" value="89"/>
</dbReference>
<evidence type="ECO:0000256" key="9">
    <source>
        <dbReference type="SAM" id="MobiDB-lite"/>
    </source>
</evidence>
<dbReference type="eggNOG" id="KOG1284">
    <property type="taxonomic scope" value="Eukaryota"/>
</dbReference>
<dbReference type="AlphaFoldDB" id="A0A0L0H8Q0"/>
<reference evidence="11 12" key="1">
    <citation type="submission" date="2009-08" db="EMBL/GenBank/DDBJ databases">
        <title>The Genome Sequence of Spizellomyces punctatus strain DAOM BR117.</title>
        <authorList>
            <consortium name="The Broad Institute Genome Sequencing Platform"/>
            <person name="Russ C."/>
            <person name="Cuomo C."/>
            <person name="Shea T."/>
            <person name="Young S.K."/>
            <person name="Zeng Q."/>
            <person name="Koehrsen M."/>
            <person name="Haas B."/>
            <person name="Borodovsky M."/>
            <person name="Guigo R."/>
            <person name="Alvarado L."/>
            <person name="Berlin A."/>
            <person name="Bochicchio J."/>
            <person name="Borenstein D."/>
            <person name="Chapman S."/>
            <person name="Chen Z."/>
            <person name="Engels R."/>
            <person name="Freedman E."/>
            <person name="Gellesch M."/>
            <person name="Goldberg J."/>
            <person name="Griggs A."/>
            <person name="Gujja S."/>
            <person name="Heiman D."/>
            <person name="Hepburn T."/>
            <person name="Howarth C."/>
            <person name="Jen D."/>
            <person name="Larson L."/>
            <person name="Lewis B."/>
            <person name="Mehta T."/>
            <person name="Park D."/>
            <person name="Pearson M."/>
            <person name="Roberts A."/>
            <person name="Saif S."/>
            <person name="Shenoy N."/>
            <person name="Sisk P."/>
            <person name="Stolte C."/>
            <person name="Sykes S."/>
            <person name="Thomson T."/>
            <person name="Walk T."/>
            <person name="White J."/>
            <person name="Yandava C."/>
            <person name="Burger G."/>
            <person name="Gray M.W."/>
            <person name="Holland P.W.H."/>
            <person name="King N."/>
            <person name="Lang F.B.F."/>
            <person name="Roger A.J."/>
            <person name="Ruiz-Trillo I."/>
            <person name="Lander E."/>
            <person name="Nusbaum C."/>
        </authorList>
    </citation>
    <scope>NUCLEOTIDE SEQUENCE [LARGE SCALE GENOMIC DNA]</scope>
    <source>
        <strain evidence="11 12">DAOM BR117</strain>
    </source>
</reference>
<feature type="domain" description="GTP cyclohydrolase II" evidence="10">
    <location>
        <begin position="169"/>
        <end position="297"/>
    </location>
</feature>
<comment type="pathway">
    <text evidence="1">Cofactor biosynthesis; riboflavin biosynthesis.</text>
</comment>
<keyword evidence="4" id="KW-0686">Riboflavin biosynthesis</keyword>
<dbReference type="GO" id="GO:0005525">
    <property type="term" value="F:GTP binding"/>
    <property type="evidence" value="ECO:0007669"/>
    <property type="project" value="UniProtKB-KW"/>
</dbReference>
<dbReference type="Proteomes" id="UP000053201">
    <property type="component" value="Unassembled WGS sequence"/>
</dbReference>
<dbReference type="OMA" id="QTWENET"/>
<dbReference type="NCBIfam" id="NF001591">
    <property type="entry name" value="PRK00393.1"/>
    <property type="match status" value="1"/>
</dbReference>
<evidence type="ECO:0000256" key="7">
    <source>
        <dbReference type="ARBA" id="ARBA00023134"/>
    </source>
</evidence>
<dbReference type="VEuPathDB" id="FungiDB:SPPG_07238"/>
<dbReference type="STRING" id="645134.A0A0L0H8Q0"/>
<dbReference type="OrthoDB" id="5569761at2759"/>
<evidence type="ECO:0000256" key="1">
    <source>
        <dbReference type="ARBA" id="ARBA00005104"/>
    </source>
</evidence>
<keyword evidence="5" id="KW-0547">Nucleotide-binding</keyword>
<keyword evidence="12" id="KW-1185">Reference proteome</keyword>
<dbReference type="GO" id="GO:0003935">
    <property type="term" value="F:GTP cyclohydrolase II activity"/>
    <property type="evidence" value="ECO:0007669"/>
    <property type="project" value="UniProtKB-EC"/>
</dbReference>
<dbReference type="EMBL" id="KQ257464">
    <property type="protein sequence ID" value="KNC97309.1"/>
    <property type="molecule type" value="Genomic_DNA"/>
</dbReference>
<feature type="compositionally biased region" description="Low complexity" evidence="9">
    <location>
        <begin position="34"/>
        <end position="61"/>
    </location>
</feature>
<dbReference type="GeneID" id="27690466"/>
<dbReference type="InterPro" id="IPR032677">
    <property type="entry name" value="GTP_cyclohydro_II"/>
</dbReference>
<dbReference type="EC" id="3.5.4.25" evidence="3"/>
<comment type="catalytic activity">
    <reaction evidence="8">
        <text>GTP + 4 H2O = 2,5-diamino-6-hydroxy-4-(5-phosphoribosylamino)-pyrimidine + formate + 2 phosphate + 3 H(+)</text>
        <dbReference type="Rhea" id="RHEA:23704"/>
        <dbReference type="ChEBI" id="CHEBI:15377"/>
        <dbReference type="ChEBI" id="CHEBI:15378"/>
        <dbReference type="ChEBI" id="CHEBI:15740"/>
        <dbReference type="ChEBI" id="CHEBI:37565"/>
        <dbReference type="ChEBI" id="CHEBI:43474"/>
        <dbReference type="ChEBI" id="CHEBI:58614"/>
        <dbReference type="EC" id="3.5.4.25"/>
    </reaction>
</comment>
<evidence type="ECO:0000259" key="10">
    <source>
        <dbReference type="Pfam" id="PF00925"/>
    </source>
</evidence>
<proteinExistence type="inferred from homology"/>
<dbReference type="PANTHER" id="PTHR21327:SF29">
    <property type="entry name" value="GTP CYCLOHYDROLASE-2"/>
    <property type="match status" value="1"/>
</dbReference>
<evidence type="ECO:0000256" key="3">
    <source>
        <dbReference type="ARBA" id="ARBA00012762"/>
    </source>
</evidence>
<dbReference type="Pfam" id="PF00925">
    <property type="entry name" value="GTP_cyclohydro2"/>
    <property type="match status" value="1"/>
</dbReference>
<evidence type="ECO:0000256" key="2">
    <source>
        <dbReference type="ARBA" id="ARBA00008131"/>
    </source>
</evidence>
<sequence length="390" mass="42901">MMLPHVLNLEHHLTEQGSPLIAPSPHRIPSPFLPETSLTSYSGSSPATSTTSSPTQPARSSKLVPLAVRCEVRTRIPSEYGGICHLHLYSNSRDAEEHLAIVYGDDLKSSSLEEVRPGDTERERMLRGARRAADHNGSMTNGASYEEKPVDRDGAPNGTRKNGNGIHVEIDPPLIRIHSCCFTGETLRSLRCDCAEQLEEAMRLMAREGRGVVLYLKQEGRGIGLRDKLRAYNLIDLGHDTMAANLLLGHPPDARSYEIASAILRDLGIDRVRLLTNNPEKLSHLQNDGVEVAERVPMIPASWRRLGADVGVAVEKVKNGEKMMVDETAVVSAKVRESGGLTLQDRDGYLVTKVQRMGHILDIPSQLLDAFKATSVTEDTQLNGQYRHSS</sequence>
<gene>
    <name evidence="11" type="ORF">SPPG_07238</name>
</gene>
<dbReference type="InterPro" id="IPR000926">
    <property type="entry name" value="RibA"/>
</dbReference>
<dbReference type="CDD" id="cd00641">
    <property type="entry name" value="GTP_cyclohydro2"/>
    <property type="match status" value="1"/>
</dbReference>
<accession>A0A0L0H8Q0</accession>
<evidence type="ECO:0000256" key="4">
    <source>
        <dbReference type="ARBA" id="ARBA00022619"/>
    </source>
</evidence>
<feature type="region of interest" description="Disordered" evidence="9">
    <location>
        <begin position="17"/>
        <end position="62"/>
    </location>
</feature>
<evidence type="ECO:0000256" key="8">
    <source>
        <dbReference type="ARBA" id="ARBA00049295"/>
    </source>
</evidence>
<dbReference type="InParanoid" id="A0A0L0H8Q0"/>
<dbReference type="PANTHER" id="PTHR21327">
    <property type="entry name" value="GTP CYCLOHYDROLASE II-RELATED"/>
    <property type="match status" value="1"/>
</dbReference>
<evidence type="ECO:0000256" key="5">
    <source>
        <dbReference type="ARBA" id="ARBA00022741"/>
    </source>
</evidence>